<dbReference type="InterPro" id="IPR025296">
    <property type="entry name" value="DUF4158"/>
</dbReference>
<dbReference type="Proteomes" id="UP001595748">
    <property type="component" value="Unassembled WGS sequence"/>
</dbReference>
<dbReference type="Pfam" id="PF01526">
    <property type="entry name" value="DDE_Tnp_Tn3"/>
    <property type="match status" value="1"/>
</dbReference>
<gene>
    <name evidence="7" type="ORF">ACFOPQ_17450</name>
</gene>
<dbReference type="EMBL" id="JBHRZF010000203">
    <property type="protein sequence ID" value="MFC3862552.1"/>
    <property type="molecule type" value="Genomic_DNA"/>
</dbReference>
<sequence length="985" mass="113295">MHQRWTIDELIDVWTLLPAERELLGNKTGPTRLGFAVMLKAFQHEGKFPYNSHEVPEVVVEYVARQVGVRHEQYREFNWRSRNSTYQRQDIRAYCGFREFTREDADTLTDWLSQSVLPREFRVGAVMDAAFQWLRGNKIEPPSAGRLQRFVDSAERQYDQRLCQTIHDRLSAVQREALDKFLDAIPLVDDATEEGELLPRGTVLQNLRTNSEKRGVDSVEQQIEKLRLLRKIGLSSGLFADVSPHVLVRYRERAATESPSHFRVQAAPVRLTLLAAFCVTRMTELTDSLMTHLIDMVHHINVRAERRVEKKFVKEFKKVNNKERLWEKLLEAALANPDGTVRAVLFPVVSEETLRDLLREFKEKGGFSQQVHTVLRGTYKTHYRRMIPWVLTELEFRSNNQRHQPVIQALGLLKRYVDSYVRIYPPEEVIPVGGVIDRKLQDLILEQGTDGKTRVNRVNYELCVLSALRDAVRSREIWVVGGDKYRDPEKDLPQDFETQKTQYFEALNQPQDVDAFVQGLEHQLKDALVMLHDGLPKNAEVKVTAHDGGRFVVSPLKAQPEPPFYDTLKGEVGRQFWNTQLLEVLVESDQRAGITPHFKSFMTRENLSREDLQQRLLLCLFGLGTNTGLKRVAAGQDGVAHHNLQYVKTHYIHRDALRAANTAVVNAILEARNPDIWGEGTTSCASDAKKYSAWDGNLRTQRSIRYGGNGVMIYWHVEKKSTCIYSSMKSCSSSEVAAMIEGVLRHCSDMKVEKNYVDTHGQSEVGFAFTHLLGFQLMPRLADIAHQRLYLPNMAFSEQVPNLAAVLAQRSIRWDLIRQQYEPMVKYATALRLGLADPESILLRFTRANAQHPTYTALCELGKVLRTIFVCNYLHRPELRREIHEGLNVIETWNGTTSFIFFGKTGEISTNNPEAQEISMLALQLLQNCLVYVNTLMIQHVLADEQWRDRMTNEDWRALSPLMYHHINPYGEFKLDLSHRLKLSV</sequence>
<comment type="similarity">
    <text evidence="1">Belongs to the transposase 7 family.</text>
</comment>
<dbReference type="InterPro" id="IPR002513">
    <property type="entry name" value="Tn3_Tnp_DDE_dom"/>
</dbReference>
<evidence type="ECO:0000256" key="4">
    <source>
        <dbReference type="ARBA" id="ARBA00023172"/>
    </source>
</evidence>
<keyword evidence="2" id="KW-0815">Transposition</keyword>
<evidence type="ECO:0000256" key="1">
    <source>
        <dbReference type="ARBA" id="ARBA00009402"/>
    </source>
</evidence>
<evidence type="ECO:0000256" key="2">
    <source>
        <dbReference type="ARBA" id="ARBA00022578"/>
    </source>
</evidence>
<evidence type="ECO:0000313" key="8">
    <source>
        <dbReference type="Proteomes" id="UP001595748"/>
    </source>
</evidence>
<proteinExistence type="inferred from homology"/>
<keyword evidence="8" id="KW-1185">Reference proteome</keyword>
<dbReference type="NCBIfam" id="NF033527">
    <property type="entry name" value="transpos_Tn3"/>
    <property type="match status" value="1"/>
</dbReference>
<accession>A0ABV8A9Y7</accession>
<evidence type="ECO:0000313" key="7">
    <source>
        <dbReference type="EMBL" id="MFC3862552.1"/>
    </source>
</evidence>
<evidence type="ECO:0000259" key="6">
    <source>
        <dbReference type="Pfam" id="PF13700"/>
    </source>
</evidence>
<feature type="domain" description="Tn3 transposase DDE" evidence="5">
    <location>
        <begin position="583"/>
        <end position="973"/>
    </location>
</feature>
<reference evidence="8" key="1">
    <citation type="journal article" date="2019" name="Int. J. Syst. Evol. Microbiol.">
        <title>The Global Catalogue of Microorganisms (GCM) 10K type strain sequencing project: providing services to taxonomists for standard genome sequencing and annotation.</title>
        <authorList>
            <consortium name="The Broad Institute Genomics Platform"/>
            <consortium name="The Broad Institute Genome Sequencing Center for Infectious Disease"/>
            <person name="Wu L."/>
            <person name="Ma J."/>
        </authorList>
    </citation>
    <scope>NUCLEOTIDE SEQUENCE [LARGE SCALE GENOMIC DNA]</scope>
    <source>
        <strain evidence="8">CCTCC AB 2013263</strain>
    </source>
</reference>
<keyword evidence="4" id="KW-0233">DNA recombination</keyword>
<dbReference type="Pfam" id="PF13700">
    <property type="entry name" value="DUF4158"/>
    <property type="match status" value="1"/>
</dbReference>
<comment type="caution">
    <text evidence="7">The sequence shown here is derived from an EMBL/GenBank/DDBJ whole genome shotgun (WGS) entry which is preliminary data.</text>
</comment>
<protein>
    <submittedName>
        <fullName evidence="7">Tn3 family transposase</fullName>
    </submittedName>
</protein>
<dbReference type="InterPro" id="IPR047653">
    <property type="entry name" value="Tn3-like_transpos"/>
</dbReference>
<organism evidence="7 8">
    <name type="scientific">Deinococcus antarcticus</name>
    <dbReference type="NCBI Taxonomy" id="1298767"/>
    <lineage>
        <taxon>Bacteria</taxon>
        <taxon>Thermotogati</taxon>
        <taxon>Deinococcota</taxon>
        <taxon>Deinococci</taxon>
        <taxon>Deinococcales</taxon>
        <taxon>Deinococcaceae</taxon>
        <taxon>Deinococcus</taxon>
    </lineage>
</organism>
<feature type="domain" description="DUF4158" evidence="6">
    <location>
        <begin position="8"/>
        <end position="153"/>
    </location>
</feature>
<keyword evidence="3" id="KW-0238">DNA-binding</keyword>
<evidence type="ECO:0000256" key="3">
    <source>
        <dbReference type="ARBA" id="ARBA00023125"/>
    </source>
</evidence>
<dbReference type="RefSeq" id="WP_380080509.1">
    <property type="nucleotide sequence ID" value="NZ_JBHRZF010000203.1"/>
</dbReference>
<name>A0ABV8A9Y7_9DEIO</name>
<evidence type="ECO:0000259" key="5">
    <source>
        <dbReference type="Pfam" id="PF01526"/>
    </source>
</evidence>